<feature type="region of interest" description="Disordered" evidence="1">
    <location>
        <begin position="458"/>
        <end position="486"/>
    </location>
</feature>
<accession>A0A5C3F1W3</accession>
<organism evidence="4 5">
    <name type="scientific">Pseudozyma flocculosa</name>
    <dbReference type="NCBI Taxonomy" id="84751"/>
    <lineage>
        <taxon>Eukaryota</taxon>
        <taxon>Fungi</taxon>
        <taxon>Dikarya</taxon>
        <taxon>Basidiomycota</taxon>
        <taxon>Ustilaginomycotina</taxon>
        <taxon>Ustilaginomycetes</taxon>
        <taxon>Ustilaginales</taxon>
        <taxon>Ustilaginaceae</taxon>
        <taxon>Pseudozyma</taxon>
    </lineage>
</organism>
<feature type="domain" description="DUF7168" evidence="3">
    <location>
        <begin position="136"/>
        <end position="267"/>
    </location>
</feature>
<dbReference type="InterPro" id="IPR024498">
    <property type="entry name" value="DUF2786"/>
</dbReference>
<name>A0A5C3F1W3_9BASI</name>
<feature type="compositionally biased region" description="Basic residues" evidence="1">
    <location>
        <begin position="476"/>
        <end position="486"/>
    </location>
</feature>
<reference evidence="4 5" key="1">
    <citation type="submission" date="2018-03" db="EMBL/GenBank/DDBJ databases">
        <authorList>
            <person name="Guldener U."/>
        </authorList>
    </citation>
    <scope>NUCLEOTIDE SEQUENCE [LARGE SCALE GENOMIC DNA]</scope>
    <source>
        <strain evidence="4 5">DAOM196992</strain>
    </source>
</reference>
<feature type="compositionally biased region" description="Basic and acidic residues" evidence="1">
    <location>
        <begin position="294"/>
        <end position="307"/>
    </location>
</feature>
<evidence type="ECO:0000256" key="1">
    <source>
        <dbReference type="SAM" id="MobiDB-lite"/>
    </source>
</evidence>
<keyword evidence="5" id="KW-1185">Reference proteome</keyword>
<dbReference type="Pfam" id="PF23771">
    <property type="entry name" value="DUF7168"/>
    <property type="match status" value="1"/>
</dbReference>
<proteinExistence type="predicted"/>
<feature type="compositionally biased region" description="Basic and acidic residues" evidence="1">
    <location>
        <begin position="321"/>
        <end position="335"/>
    </location>
</feature>
<dbReference type="Proteomes" id="UP000323386">
    <property type="component" value="Unassembled WGS sequence"/>
</dbReference>
<feature type="region of interest" description="Disordered" evidence="1">
    <location>
        <begin position="257"/>
        <end position="365"/>
    </location>
</feature>
<feature type="domain" description="DUF2786" evidence="2">
    <location>
        <begin position="80"/>
        <end position="119"/>
    </location>
</feature>
<evidence type="ECO:0000313" key="5">
    <source>
        <dbReference type="Proteomes" id="UP000323386"/>
    </source>
</evidence>
<evidence type="ECO:0000259" key="3">
    <source>
        <dbReference type="Pfam" id="PF23771"/>
    </source>
</evidence>
<feature type="region of interest" description="Disordered" evidence="1">
    <location>
        <begin position="380"/>
        <end position="417"/>
    </location>
</feature>
<dbReference type="InterPro" id="IPR055592">
    <property type="entry name" value="DUF7168"/>
</dbReference>
<protein>
    <submittedName>
        <fullName evidence="4">Uncharacterized protein</fullName>
    </submittedName>
</protein>
<dbReference type="AlphaFoldDB" id="A0A5C3F1W3"/>
<evidence type="ECO:0000313" key="4">
    <source>
        <dbReference type="EMBL" id="SPO37479.1"/>
    </source>
</evidence>
<dbReference type="Pfam" id="PF10979">
    <property type="entry name" value="DUF2786"/>
    <property type="match status" value="1"/>
</dbReference>
<sequence>MSATHPQRRQRKHVNYADALNDDDDQGEGNPTMSDPRKRLAAGPKLYQVARITQLAMDQDTGSAEDADASSKLDKVDAGILSRIQKSLRLAKHPGTGEAEARQALRLATRLMASQNLTQADLIASEDQETAQARAGMSEVEITSTTGAMVRNESWANRIAIAINLFFSVKAYSTSHVGRHRLTWTFYGLAINTVAAATAFEMVHNQVLTWAADNRLAKGRTGKNSYCQGVAAGLVDMARKEKKEELQLAIEAEKKRLRQATKEEKAARQRDIDRLDGPTASRQAKVEEADEVDDVKPVKRSPSEERGGLGAGEPVRRRVKPERPDYSSGLKREGTPGDYGDDYDDGGGGYDDSPGLPLESEADVKPDFDEELERDIIDLTNDSDDEVDVKVKPEPGRGYGVKKEEDGLQEQEAEQASWRDSGQLIQFRQNAEKIADDFLQSQHGGKLKLRKRQASSYVKDAQAYEQGRRDASKIDVKRRRIQGGDA</sequence>
<gene>
    <name evidence="4" type="ORF">PSFLO_02954</name>
</gene>
<feature type="compositionally biased region" description="Basic and acidic residues" evidence="1">
    <location>
        <begin position="388"/>
        <end position="406"/>
    </location>
</feature>
<feature type="region of interest" description="Disordered" evidence="1">
    <location>
        <begin position="1"/>
        <end position="43"/>
    </location>
</feature>
<feature type="compositionally biased region" description="Basic and acidic residues" evidence="1">
    <location>
        <begin position="257"/>
        <end position="276"/>
    </location>
</feature>
<dbReference type="OrthoDB" id="3067443at2759"/>
<feature type="compositionally biased region" description="Basic residues" evidence="1">
    <location>
        <begin position="1"/>
        <end position="14"/>
    </location>
</feature>
<feature type="compositionally biased region" description="Basic and acidic residues" evidence="1">
    <location>
        <begin position="466"/>
        <end position="475"/>
    </location>
</feature>
<evidence type="ECO:0000259" key="2">
    <source>
        <dbReference type="Pfam" id="PF10979"/>
    </source>
</evidence>
<dbReference type="EMBL" id="OOIP01000007">
    <property type="protein sequence ID" value="SPO37479.1"/>
    <property type="molecule type" value="Genomic_DNA"/>
</dbReference>